<keyword evidence="4" id="KW-1185">Reference proteome</keyword>
<evidence type="ECO:0000313" key="4">
    <source>
        <dbReference type="Proteomes" id="UP001629113"/>
    </source>
</evidence>
<dbReference type="EMBL" id="JBFCZG010000005">
    <property type="protein sequence ID" value="KAL3422215.1"/>
    <property type="molecule type" value="Genomic_DNA"/>
</dbReference>
<name>A0ABR4PFY3_9HELO</name>
<accession>A0ABR4PFY3</accession>
<keyword evidence="2" id="KW-0812">Transmembrane</keyword>
<evidence type="ECO:0000256" key="2">
    <source>
        <dbReference type="SAM" id="Phobius"/>
    </source>
</evidence>
<evidence type="ECO:0000313" key="3">
    <source>
        <dbReference type="EMBL" id="KAL3422215.1"/>
    </source>
</evidence>
<comment type="caution">
    <text evidence="3">The sequence shown here is derived from an EMBL/GenBank/DDBJ whole genome shotgun (WGS) entry which is preliminary data.</text>
</comment>
<keyword evidence="2" id="KW-1133">Transmembrane helix</keyword>
<protein>
    <recommendedName>
        <fullName evidence="5">Transmembrane protein</fullName>
    </recommendedName>
</protein>
<proteinExistence type="predicted"/>
<feature type="transmembrane region" description="Helical" evidence="2">
    <location>
        <begin position="103"/>
        <end position="124"/>
    </location>
</feature>
<reference evidence="3 4" key="1">
    <citation type="submission" date="2024-06" db="EMBL/GenBank/DDBJ databases">
        <title>Complete genome of Phlyctema vagabunda strain 19-DSS-EL-015.</title>
        <authorList>
            <person name="Fiorenzani C."/>
        </authorList>
    </citation>
    <scope>NUCLEOTIDE SEQUENCE [LARGE SCALE GENOMIC DNA]</scope>
    <source>
        <strain evidence="3 4">19-DSS-EL-015</strain>
    </source>
</reference>
<gene>
    <name evidence="3" type="ORF">PVAG01_06371</name>
</gene>
<organism evidence="3 4">
    <name type="scientific">Phlyctema vagabunda</name>
    <dbReference type="NCBI Taxonomy" id="108571"/>
    <lineage>
        <taxon>Eukaryota</taxon>
        <taxon>Fungi</taxon>
        <taxon>Dikarya</taxon>
        <taxon>Ascomycota</taxon>
        <taxon>Pezizomycotina</taxon>
        <taxon>Leotiomycetes</taxon>
        <taxon>Helotiales</taxon>
        <taxon>Dermateaceae</taxon>
        <taxon>Phlyctema</taxon>
    </lineage>
</organism>
<feature type="region of interest" description="Disordered" evidence="1">
    <location>
        <begin position="1"/>
        <end position="68"/>
    </location>
</feature>
<dbReference type="Proteomes" id="UP001629113">
    <property type="component" value="Unassembled WGS sequence"/>
</dbReference>
<keyword evidence="2" id="KW-0472">Membrane</keyword>
<evidence type="ECO:0000256" key="1">
    <source>
        <dbReference type="SAM" id="MobiDB-lite"/>
    </source>
</evidence>
<sequence>MEFATVRNQRSSRRPFLIDSSDDESLAYGESVDRSGTESEGSNEASVAEEDEESDEESDESEWGDQHNYKLEAVRPVDRARISHPANQAALHNARTRTFCSKVVSFLLSVLAIAVTGVVMWNALTDPPGKPLARSSLDGQISTSQKGVVTRHVSATARPSIATKIRNIGTTSRMIAMHLSVALKGIDTAYEKVHTTPLPSTVRQDGICAWLGWGIPSCNFPHPVTQGQNSTVQDSEIMELFEELVDGARDEFEGLDKLVDTAVKNLDGVKNSLGAAILACKKSRQEFLSRKRELAARTQTLSTPEKSAGNDHVVEEAQEQLSLDYYLETVGEISTIHTQGKRKLLKIQNHLEDGKALMAEIDTTLKYAKKQVATEELGNAIGVKSKTFLDHLLPVLQLLKENIALLDMD</sequence>
<evidence type="ECO:0008006" key="5">
    <source>
        <dbReference type="Google" id="ProtNLM"/>
    </source>
</evidence>
<feature type="compositionally biased region" description="Acidic residues" evidence="1">
    <location>
        <begin position="47"/>
        <end position="63"/>
    </location>
</feature>